<name>A0A0D2WIQ6_CAPO3</name>
<dbReference type="InterPro" id="IPR018247">
    <property type="entry name" value="EF_Hand_1_Ca_BS"/>
</dbReference>
<feature type="compositionally biased region" description="Low complexity" evidence="2">
    <location>
        <begin position="637"/>
        <end position="672"/>
    </location>
</feature>
<feature type="region of interest" description="Disordered" evidence="2">
    <location>
        <begin position="609"/>
        <end position="672"/>
    </location>
</feature>
<dbReference type="PROSITE" id="PS00018">
    <property type="entry name" value="EF_HAND_1"/>
    <property type="match status" value="1"/>
</dbReference>
<dbReference type="GO" id="GO:0005096">
    <property type="term" value="F:GTPase activator activity"/>
    <property type="evidence" value="ECO:0007669"/>
    <property type="project" value="TreeGrafter"/>
</dbReference>
<feature type="region of interest" description="Disordered" evidence="2">
    <location>
        <begin position="745"/>
        <end position="770"/>
    </location>
</feature>
<protein>
    <submittedName>
        <fullName evidence="5">TBC1 domain family protein</fullName>
    </submittedName>
</protein>
<feature type="domain" description="EF-hand" evidence="4">
    <location>
        <begin position="545"/>
        <end position="580"/>
    </location>
</feature>
<feature type="region of interest" description="Disordered" evidence="2">
    <location>
        <begin position="369"/>
        <end position="396"/>
    </location>
</feature>
<dbReference type="RefSeq" id="XP_004349690.1">
    <property type="nucleotide sequence ID" value="XM_004349640.1"/>
</dbReference>
<dbReference type="GO" id="GO:0005509">
    <property type="term" value="F:calcium ion binding"/>
    <property type="evidence" value="ECO:0007669"/>
    <property type="project" value="InterPro"/>
</dbReference>
<dbReference type="Gene3D" id="1.10.238.10">
    <property type="entry name" value="EF-hand"/>
    <property type="match status" value="1"/>
</dbReference>
<dbReference type="EMBL" id="KE346361">
    <property type="protein sequence ID" value="KJE89765.1"/>
    <property type="molecule type" value="Genomic_DNA"/>
</dbReference>
<feature type="compositionally biased region" description="Polar residues" evidence="2">
    <location>
        <begin position="748"/>
        <end position="763"/>
    </location>
</feature>
<reference evidence="6" key="1">
    <citation type="submission" date="2011-02" db="EMBL/GenBank/DDBJ databases">
        <title>The Genome Sequence of Capsaspora owczarzaki ATCC 30864.</title>
        <authorList>
            <person name="Russ C."/>
            <person name="Cuomo C."/>
            <person name="Burger G."/>
            <person name="Gray M.W."/>
            <person name="Holland P.W.H."/>
            <person name="King N."/>
            <person name="Lang F.B.F."/>
            <person name="Roger A.J."/>
            <person name="Ruiz-Trillo I."/>
            <person name="Young S.K."/>
            <person name="Zeng Q."/>
            <person name="Gargeya S."/>
            <person name="Alvarado L."/>
            <person name="Berlin A."/>
            <person name="Chapman S.B."/>
            <person name="Chen Z."/>
            <person name="Freedman E."/>
            <person name="Gellesch M."/>
            <person name="Goldberg J."/>
            <person name="Griggs A."/>
            <person name="Gujja S."/>
            <person name="Heilman E."/>
            <person name="Heiman D."/>
            <person name="Howarth C."/>
            <person name="Mehta T."/>
            <person name="Neiman D."/>
            <person name="Pearson M."/>
            <person name="Roberts A."/>
            <person name="Saif S."/>
            <person name="Shea T."/>
            <person name="Shenoy N."/>
            <person name="Sisk P."/>
            <person name="Stolte C."/>
            <person name="Sykes S."/>
            <person name="White J."/>
            <person name="Yandava C."/>
            <person name="Haas B."/>
            <person name="Nusbaum C."/>
            <person name="Birren B."/>
        </authorList>
    </citation>
    <scope>NUCLEOTIDE SEQUENCE</scope>
    <source>
        <strain evidence="6">ATCC 30864</strain>
    </source>
</reference>
<dbReference type="InterPro" id="IPR011992">
    <property type="entry name" value="EF-hand-dom_pair"/>
</dbReference>
<evidence type="ECO:0000259" key="3">
    <source>
        <dbReference type="PROSITE" id="PS50086"/>
    </source>
</evidence>
<dbReference type="SUPFAM" id="SSF47923">
    <property type="entry name" value="Ypt/Rab-GAP domain of gyp1p"/>
    <property type="match status" value="2"/>
</dbReference>
<gene>
    <name evidence="5" type="ORF">CAOG_001193</name>
</gene>
<evidence type="ECO:0000313" key="5">
    <source>
        <dbReference type="EMBL" id="KJE89765.1"/>
    </source>
</evidence>
<keyword evidence="6" id="KW-1185">Reference proteome</keyword>
<dbReference type="Proteomes" id="UP000008743">
    <property type="component" value="Unassembled WGS sequence"/>
</dbReference>
<proteinExistence type="predicted"/>
<dbReference type="STRING" id="595528.A0A0D2WIQ6"/>
<dbReference type="InterPro" id="IPR000195">
    <property type="entry name" value="Rab-GAP-TBC_dom"/>
</dbReference>
<dbReference type="AlphaFoldDB" id="A0A0D2WIQ6"/>
<dbReference type="PANTHER" id="PTHR47219:SF6">
    <property type="entry name" value="RAB GTPASE-ACTIVATING PROTEIN 1"/>
    <property type="match status" value="1"/>
</dbReference>
<feature type="compositionally biased region" description="Polar residues" evidence="2">
    <location>
        <begin position="619"/>
        <end position="634"/>
    </location>
</feature>
<sequence>MWVKPTELLLSNPLWSTLYRNKFYVTQKRRGFGSTGLSARIVGTLDSVFVESRPAPFRILLQTADSDVSFVIATAETQEEIEQDWDWLMQHLYESLATFDDVRDAREFVRTKHFLEFGRGACAYRTPQEHDLIVQGIPDGLRAELWLLFSGALYDMNLCAGQYQELLRRNHGKQSLATEEIERDLYRSLPEHPAYQSPRGIAALRRVLTAYSWRNPSIGYCQAMNIVTSVFLLYMSEEEAFWLLCALCEKLLPDYYSTRVVGALIDQGVFEQLMSEHVPEVFNHLSDLGIVSMVGISWFLTLFLSPMNHKCAAHVVDCFLWEGPKVLFQVGLTVLHLNRDALLAAQDDGEAMDILTAFMKAVELSSTADGPAAEASAEPSVGASPKHSPQTEPTEVEDDLVLIDKQPSSSGADADVEEPESPGEFVDRIKPVASVVNIRKLIKESYERFGFLSSKSVESLRNAQRVKVVQGFEDASKRSMLRSVEGISKFTQEHLDVLYRDFQEVRLRGGSLIVNMGANWRRPLIDSMQFRTLFFRHSPWGKGVERAAVSDKVFAYLDGDRDGKVDFQEIVYCLGILCCSDLNTRLEFLFRISGDLSLPRKAIVPVVATPHDKNKHSARSMSTASTTNTLSPTSAGAAPLDPTTTATPPDALSSSSSIDAASSSSDPLPSASRSFSFARVSMGTDLRDFRGEMWQRLSMLQFFGLWRFLYAIYHGTQFEVEFFPAITEVGKIAITLGKEEMAIEAASRSRSNSTNPDASSSDGTPAAAAGSTLAGSQTAFSAVVGDVAPDNEDGLGNGPVTLLPAAVDPGMIKTSYARTTSSLAAAANAVIAASARVTPSGLVMTLDLFRAALLTQQSLINALESSFLIEKQTEVKVS</sequence>
<dbReference type="OrthoDB" id="17687at2759"/>
<dbReference type="PROSITE" id="PS50222">
    <property type="entry name" value="EF_HAND_2"/>
    <property type="match status" value="1"/>
</dbReference>
<organism evidence="5 6">
    <name type="scientific">Capsaspora owczarzaki (strain ATCC 30864)</name>
    <dbReference type="NCBI Taxonomy" id="595528"/>
    <lineage>
        <taxon>Eukaryota</taxon>
        <taxon>Filasterea</taxon>
        <taxon>Capsaspora</taxon>
    </lineage>
</organism>
<dbReference type="InterPro" id="IPR002048">
    <property type="entry name" value="EF_hand_dom"/>
</dbReference>
<dbReference type="eggNOG" id="KOG4347">
    <property type="taxonomic scope" value="Eukaryota"/>
</dbReference>
<evidence type="ECO:0000259" key="4">
    <source>
        <dbReference type="PROSITE" id="PS50222"/>
    </source>
</evidence>
<dbReference type="SUPFAM" id="SSF47473">
    <property type="entry name" value="EF-hand"/>
    <property type="match status" value="1"/>
</dbReference>
<evidence type="ECO:0000256" key="2">
    <source>
        <dbReference type="SAM" id="MobiDB-lite"/>
    </source>
</evidence>
<evidence type="ECO:0000313" key="6">
    <source>
        <dbReference type="Proteomes" id="UP000008743"/>
    </source>
</evidence>
<feature type="domain" description="Rab-GAP TBC" evidence="3">
    <location>
        <begin position="136"/>
        <end position="323"/>
    </location>
</feature>
<accession>A0A0D2WIQ6</accession>
<dbReference type="PROSITE" id="PS50086">
    <property type="entry name" value="TBC_RABGAP"/>
    <property type="match status" value="1"/>
</dbReference>
<dbReference type="Gene3D" id="1.10.8.270">
    <property type="entry name" value="putative rabgap domain of human tbc1 domain family member 14 like domains"/>
    <property type="match status" value="1"/>
</dbReference>
<dbReference type="PANTHER" id="PTHR47219">
    <property type="entry name" value="RAB GTPASE-ACTIVATING PROTEIN 1-LIKE"/>
    <property type="match status" value="1"/>
</dbReference>
<dbReference type="Pfam" id="PF00566">
    <property type="entry name" value="RabGAP-TBC"/>
    <property type="match status" value="1"/>
</dbReference>
<dbReference type="PhylomeDB" id="A0A0D2WIQ6"/>
<dbReference type="SMART" id="SM00164">
    <property type="entry name" value="TBC"/>
    <property type="match status" value="1"/>
</dbReference>
<dbReference type="GO" id="GO:0031267">
    <property type="term" value="F:small GTPase binding"/>
    <property type="evidence" value="ECO:0007669"/>
    <property type="project" value="TreeGrafter"/>
</dbReference>
<dbReference type="FunFam" id="1.10.8.270:FF:000002">
    <property type="entry name" value="TBC1 domain family member 9B"/>
    <property type="match status" value="1"/>
</dbReference>
<dbReference type="Gene3D" id="1.10.472.80">
    <property type="entry name" value="Ypt/Rab-GAP domain of gyp1p, domain 3"/>
    <property type="match status" value="1"/>
</dbReference>
<evidence type="ECO:0000256" key="1">
    <source>
        <dbReference type="ARBA" id="ARBA00022837"/>
    </source>
</evidence>
<dbReference type="InParanoid" id="A0A0D2WIQ6"/>
<keyword evidence="1" id="KW-0106">Calcium</keyword>
<dbReference type="FunCoup" id="A0A0D2WIQ6">
    <property type="interactions" value="140"/>
</dbReference>
<dbReference type="InterPro" id="IPR050302">
    <property type="entry name" value="Rab_GAP_TBC_domain"/>
</dbReference>
<dbReference type="InterPro" id="IPR035969">
    <property type="entry name" value="Rab-GAP_TBC_sf"/>
</dbReference>